<dbReference type="KEGG" id="eha:Ethha_0809"/>
<accession>E6U311</accession>
<feature type="transmembrane region" description="Helical" evidence="6">
    <location>
        <begin position="91"/>
        <end position="108"/>
    </location>
</feature>
<feature type="transmembrane region" description="Helical" evidence="6">
    <location>
        <begin position="225"/>
        <end position="249"/>
    </location>
</feature>
<feature type="transmembrane region" description="Helical" evidence="6">
    <location>
        <begin position="114"/>
        <end position="132"/>
    </location>
</feature>
<keyword evidence="4 6" id="KW-1133">Transmembrane helix</keyword>
<feature type="transmembrane region" description="Helical" evidence="6">
    <location>
        <begin position="144"/>
        <end position="161"/>
    </location>
</feature>
<evidence type="ECO:0000256" key="5">
    <source>
        <dbReference type="ARBA" id="ARBA00023136"/>
    </source>
</evidence>
<dbReference type="GO" id="GO:0005886">
    <property type="term" value="C:plasma membrane"/>
    <property type="evidence" value="ECO:0007669"/>
    <property type="project" value="UniProtKB-SubCell"/>
</dbReference>
<evidence type="ECO:0000256" key="3">
    <source>
        <dbReference type="ARBA" id="ARBA00022692"/>
    </source>
</evidence>
<gene>
    <name evidence="7" type="ordered locus">Ethha_0809</name>
</gene>
<dbReference type="RefSeq" id="WP_013484748.1">
    <property type="nucleotide sequence ID" value="NC_014828.1"/>
</dbReference>
<dbReference type="InterPro" id="IPR001851">
    <property type="entry name" value="ABC_transp_permease"/>
</dbReference>
<reference evidence="7 8" key="1">
    <citation type="submission" date="2010-12" db="EMBL/GenBank/DDBJ databases">
        <title>Complete sequence of Ethanoligenens harbinense YUAN-3.</title>
        <authorList>
            <person name="Lucas S."/>
            <person name="Copeland A."/>
            <person name="Lapidus A."/>
            <person name="Cheng J.-F."/>
            <person name="Bruce D."/>
            <person name="Goodwin L."/>
            <person name="Pitluck S."/>
            <person name="Chertkov O."/>
            <person name="Misra M."/>
            <person name="Detter J.C."/>
            <person name="Han C."/>
            <person name="Tapia R."/>
            <person name="Land M."/>
            <person name="Hauser L."/>
            <person name="Jeffries C."/>
            <person name="Kyrpides N."/>
            <person name="Ivanova N."/>
            <person name="Mikhailova N."/>
            <person name="Wang A."/>
            <person name="Mouttaki H."/>
            <person name="He Z."/>
            <person name="Zhou J."/>
            <person name="Hemme C.L."/>
            <person name="Woyke T."/>
        </authorList>
    </citation>
    <scope>NUCLEOTIDE SEQUENCE [LARGE SCALE GENOMIC DNA]</scope>
    <source>
        <strain evidence="8">DSM 18485 / JCM 12961 / CGMCC 1.5033 / YUAN-3</strain>
    </source>
</reference>
<comment type="subcellular location">
    <subcellularLocation>
        <location evidence="1">Cell membrane</location>
        <topology evidence="1">Multi-pass membrane protein</topology>
    </subcellularLocation>
</comment>
<feature type="transmembrane region" description="Helical" evidence="6">
    <location>
        <begin position="35"/>
        <end position="54"/>
    </location>
</feature>
<dbReference type="AlphaFoldDB" id="E6U311"/>
<dbReference type="STRING" id="663278.Ethha_0809"/>
<evidence type="ECO:0000256" key="4">
    <source>
        <dbReference type="ARBA" id="ARBA00022989"/>
    </source>
</evidence>
<dbReference type="Proteomes" id="UP000001551">
    <property type="component" value="Chromosome"/>
</dbReference>
<keyword evidence="3 6" id="KW-0812">Transmembrane</keyword>
<proteinExistence type="predicted"/>
<feature type="transmembrane region" description="Helical" evidence="6">
    <location>
        <begin position="269"/>
        <end position="288"/>
    </location>
</feature>
<dbReference type="eggNOG" id="COG1079">
    <property type="taxonomic scope" value="Bacteria"/>
</dbReference>
<feature type="transmembrane region" description="Helical" evidence="6">
    <location>
        <begin position="6"/>
        <end position="23"/>
    </location>
</feature>
<organism evidence="7 8">
    <name type="scientific">Ethanoligenens harbinense (strain DSM 18485 / JCM 12961 / CGMCC 1.5033 / YUAN-3)</name>
    <dbReference type="NCBI Taxonomy" id="663278"/>
    <lineage>
        <taxon>Bacteria</taxon>
        <taxon>Bacillati</taxon>
        <taxon>Bacillota</taxon>
        <taxon>Clostridia</taxon>
        <taxon>Eubacteriales</taxon>
        <taxon>Oscillospiraceae</taxon>
        <taxon>Ethanoligenens</taxon>
    </lineage>
</organism>
<keyword evidence="8" id="KW-1185">Reference proteome</keyword>
<feature type="transmembrane region" description="Helical" evidence="6">
    <location>
        <begin position="188"/>
        <end position="213"/>
    </location>
</feature>
<name>E6U311_ETHHY</name>
<dbReference type="PANTHER" id="PTHR43370">
    <property type="entry name" value="SUGAR ABC TRANSPORTER INTEGRAL MEMBRANE PROTEIN-RELATED"/>
    <property type="match status" value="1"/>
</dbReference>
<evidence type="ECO:0000256" key="2">
    <source>
        <dbReference type="ARBA" id="ARBA00022475"/>
    </source>
</evidence>
<feature type="transmembrane region" description="Helical" evidence="6">
    <location>
        <begin position="60"/>
        <end position="84"/>
    </location>
</feature>
<keyword evidence="5 6" id="KW-0472">Membrane</keyword>
<evidence type="ECO:0000313" key="7">
    <source>
        <dbReference type="EMBL" id="ADU26378.1"/>
    </source>
</evidence>
<dbReference type="PANTHER" id="PTHR43370:SF2">
    <property type="entry name" value="ABC TRANSPORTER PERMEASE PROTEIN"/>
    <property type="match status" value="1"/>
</dbReference>
<sequence>MTLAYIVAILAAGVVAGTPILYASLGEVIAERSGVMNLGVEGMMLVGAVTAFSVCTSTGSLWLGLLVAIIVGGLMGLLHALLTITFRANQVACGVALTIFGTGLSAYLGKSFVGVPSVASFGTVAVPVLSQIPVVGKILFQQDLMVYISYILVIAVAFLLYRSKAGLLVRAAGENPSAVDAQGHNVFLVRYACVAIGGMFAGAAGAYLSLAFSPSWTENMSSGRGWIAIALVIFAVWDPGRALVGAYLFGIINSLGLHLQALGVMIPSYFLQMLPYAFTLVVLILTTAQTRHRRAGTPAALGVPYIREER</sequence>
<dbReference type="Pfam" id="PF02653">
    <property type="entry name" value="BPD_transp_2"/>
    <property type="match status" value="1"/>
</dbReference>
<evidence type="ECO:0000256" key="6">
    <source>
        <dbReference type="SAM" id="Phobius"/>
    </source>
</evidence>
<evidence type="ECO:0000256" key="1">
    <source>
        <dbReference type="ARBA" id="ARBA00004651"/>
    </source>
</evidence>
<evidence type="ECO:0000313" key="8">
    <source>
        <dbReference type="Proteomes" id="UP000001551"/>
    </source>
</evidence>
<dbReference type="HOGENOM" id="CLU_040769_1_1_9"/>
<dbReference type="GO" id="GO:0022857">
    <property type="term" value="F:transmembrane transporter activity"/>
    <property type="evidence" value="ECO:0007669"/>
    <property type="project" value="InterPro"/>
</dbReference>
<protein>
    <submittedName>
        <fullName evidence="7">Inner-membrane translocator</fullName>
    </submittedName>
</protein>
<dbReference type="EMBL" id="CP002400">
    <property type="protein sequence ID" value="ADU26378.1"/>
    <property type="molecule type" value="Genomic_DNA"/>
</dbReference>
<keyword evidence="2" id="KW-1003">Cell membrane</keyword>
<dbReference type="CDD" id="cd06580">
    <property type="entry name" value="TM_PBP1_transp_TpRbsC_like"/>
    <property type="match status" value="1"/>
</dbReference>